<comment type="caution">
    <text evidence="8">The sequence shown here is derived from an EMBL/GenBank/DDBJ whole genome shotgun (WGS) entry which is preliminary data.</text>
</comment>
<dbReference type="PANTHER" id="PTHR34218">
    <property type="entry name" value="PEPTIDASE S45 PENICILLIN AMIDASE"/>
    <property type="match status" value="1"/>
</dbReference>
<keyword evidence="5" id="KW-0378">Hydrolase</keyword>
<name>A0ABR7S8F3_AQUAC</name>
<sequence length="793" mass="86937">MKRSLTVLAVAVAAVAAGATWYSHSKQPLRDGELSLAHLQAPVSVRYDERGVPHIQAQNEADMYRALGFVHAQDRLFQMEMLRRLARGELAEVLGAKLVDTDRLFRTLGIREHADRYVQTLDRNSPAVKALQAYLDGINQYQEQRPAPVEFDLLGIDKRPFTLEDTVSVAGYMAYSFAAAFRTEPVLTHVRDQLGAAYLNVFDLDWHPGGALATRLGDSDWQALNSLAQLSQQALVEAGLPQFEGSNAWAVAGSRTASGKPLLAGDPHIRFAAPAVWYEAQLSYPGFELYGHHQALNPYASLGHNQQFAWSLTMFQNDDLDLIAEKVNPHNPNQVQINGQWVELQSREETIQVKGGEPVKLTLRRSPHGPIVNDALGAHAGKTPIAMWWAFLETDNPILEAFYQLNRADSLDKARAAVEKIEAPGLNVVYANASGDIAWWAAAKLPQRPAGVNPSFILDGSSHEADKAGYLPFSANPHEENPERGYIVSANFQPQSPTGVVIPGYYNLADRGARLNQRLAQPDVKWDTQNSQALQLDDGTGYGPRLLAPILGDLRAAAADDGERALVEQLANWNGEHPLDSIAASLFNQLTFELANQAMHDELGDAFFDSLLQTRVLDVALPRLTADAGSAWWDKRGTDAVESRADTVKAAWQASLAHLRQTFGNDSSQWAWGKGHTLTHEHPLGKQKPLDLLFNVGPLAAPGGHEVPNNLSHRVGPAPWSVVYGPSTRRLIDLADAAHGLGINPVGQSGVPFDRHYADQAQAYISGQYQPMHYAEDEVKANSRETLLLTPAQ</sequence>
<accession>A0ABR7S8F3</accession>
<dbReference type="InterPro" id="IPR043146">
    <property type="entry name" value="Penicillin_amidase_N_B-knob"/>
</dbReference>
<evidence type="ECO:0000256" key="5">
    <source>
        <dbReference type="ARBA" id="ARBA00022801"/>
    </source>
</evidence>
<dbReference type="RefSeq" id="WP_187808138.1">
    <property type="nucleotide sequence ID" value="NZ_LZEU01000001.1"/>
</dbReference>
<dbReference type="Gene3D" id="1.10.439.10">
    <property type="entry name" value="Penicillin Amidohydrolase, domain 1"/>
    <property type="match status" value="1"/>
</dbReference>
<keyword evidence="3 7" id="KW-0732">Signal</keyword>
<dbReference type="CDD" id="cd03747">
    <property type="entry name" value="Ntn_PGA_like"/>
    <property type="match status" value="1"/>
</dbReference>
<evidence type="ECO:0000313" key="9">
    <source>
        <dbReference type="Proteomes" id="UP000744555"/>
    </source>
</evidence>
<dbReference type="Proteomes" id="UP000744555">
    <property type="component" value="Unassembled WGS sequence"/>
</dbReference>
<dbReference type="InterPro" id="IPR043147">
    <property type="entry name" value="Penicillin_amidase_A-knob"/>
</dbReference>
<dbReference type="EMBL" id="LZEU01000001">
    <property type="protein sequence ID" value="MBC9252688.1"/>
    <property type="molecule type" value="Genomic_DNA"/>
</dbReference>
<dbReference type="InterPro" id="IPR023343">
    <property type="entry name" value="Penicillin_amidase_dom1"/>
</dbReference>
<dbReference type="PIRSF" id="PIRSF001227">
    <property type="entry name" value="Pen_acylase"/>
    <property type="match status" value="1"/>
</dbReference>
<evidence type="ECO:0000256" key="1">
    <source>
        <dbReference type="ARBA" id="ARBA00004418"/>
    </source>
</evidence>
<evidence type="ECO:0000256" key="6">
    <source>
        <dbReference type="ARBA" id="ARBA00023145"/>
    </source>
</evidence>
<protein>
    <submittedName>
        <fullName evidence="8">Penicillin amidase</fullName>
    </submittedName>
</protein>
<dbReference type="InterPro" id="IPR014395">
    <property type="entry name" value="Pen/GL7ACA/AHL_acylase"/>
</dbReference>
<dbReference type="SUPFAM" id="SSF56235">
    <property type="entry name" value="N-terminal nucleophile aminohydrolases (Ntn hydrolases)"/>
    <property type="match status" value="1"/>
</dbReference>
<evidence type="ECO:0000256" key="4">
    <source>
        <dbReference type="ARBA" id="ARBA00022764"/>
    </source>
</evidence>
<dbReference type="PANTHER" id="PTHR34218:SF5">
    <property type="entry name" value="PENICILLIN ACYLASE FAMILY PROTEIN"/>
    <property type="match status" value="1"/>
</dbReference>
<evidence type="ECO:0000313" key="8">
    <source>
        <dbReference type="EMBL" id="MBC9252688.1"/>
    </source>
</evidence>
<evidence type="ECO:0000256" key="7">
    <source>
        <dbReference type="SAM" id="SignalP"/>
    </source>
</evidence>
<evidence type="ECO:0000256" key="2">
    <source>
        <dbReference type="ARBA" id="ARBA00006586"/>
    </source>
</evidence>
<keyword evidence="6" id="KW-0865">Zymogen</keyword>
<comment type="similarity">
    <text evidence="2">Belongs to the peptidase S45 family.</text>
</comment>
<dbReference type="Gene3D" id="1.10.1400.10">
    <property type="match status" value="1"/>
</dbReference>
<feature type="signal peptide" evidence="7">
    <location>
        <begin position="1"/>
        <end position="19"/>
    </location>
</feature>
<feature type="chain" id="PRO_5045282092" evidence="7">
    <location>
        <begin position="20"/>
        <end position="793"/>
    </location>
</feature>
<organism evidence="8 9">
    <name type="scientific">Aquipseudomonas alcaligenes</name>
    <name type="common">Pseudomonas alcaligenes</name>
    <dbReference type="NCBI Taxonomy" id="43263"/>
    <lineage>
        <taxon>Bacteria</taxon>
        <taxon>Pseudomonadati</taxon>
        <taxon>Pseudomonadota</taxon>
        <taxon>Gammaproteobacteria</taxon>
        <taxon>Pseudomonadales</taxon>
        <taxon>Pseudomonadaceae</taxon>
        <taxon>Aquipseudomonas</taxon>
    </lineage>
</organism>
<reference evidence="8 9" key="1">
    <citation type="submission" date="2016-06" db="EMBL/GenBank/DDBJ databases">
        <authorList>
            <person name="Ramos C."/>
            <person name="Pintado A."/>
            <person name="Crespo-Gomez J.I."/>
        </authorList>
    </citation>
    <scope>NUCLEOTIDE SEQUENCE [LARGE SCALE GENOMIC DNA]</scope>
    <source>
        <strain evidence="8 9">AVO110</strain>
    </source>
</reference>
<proteinExistence type="inferred from homology"/>
<comment type="subcellular location">
    <subcellularLocation>
        <location evidence="1">Periplasm</location>
    </subcellularLocation>
</comment>
<dbReference type="Pfam" id="PF01804">
    <property type="entry name" value="Penicil_amidase"/>
    <property type="match status" value="1"/>
</dbReference>
<dbReference type="Gene3D" id="3.60.20.10">
    <property type="entry name" value="Glutamine Phosphoribosylpyrophosphate, subunit 1, domain 1"/>
    <property type="match status" value="1"/>
</dbReference>
<dbReference type="InterPro" id="IPR029055">
    <property type="entry name" value="Ntn_hydrolases_N"/>
</dbReference>
<dbReference type="Gene3D" id="2.30.120.10">
    <property type="match status" value="1"/>
</dbReference>
<keyword evidence="4" id="KW-0574">Periplasm</keyword>
<dbReference type="InterPro" id="IPR002692">
    <property type="entry name" value="S45"/>
</dbReference>
<gene>
    <name evidence="8" type="ORF">A9179_20685</name>
</gene>
<keyword evidence="9" id="KW-1185">Reference proteome</keyword>
<evidence type="ECO:0000256" key="3">
    <source>
        <dbReference type="ARBA" id="ARBA00022729"/>
    </source>
</evidence>